<dbReference type="EMBL" id="JAFLRJ010000081">
    <property type="protein sequence ID" value="MBO0512017.1"/>
    <property type="molecule type" value="Genomic_DNA"/>
</dbReference>
<gene>
    <name evidence="3" type="ORF">J0695_09345</name>
</gene>
<reference evidence="3" key="1">
    <citation type="submission" date="2021-03" db="EMBL/GenBank/DDBJ databases">
        <title>Streptomyces poriferae sp. nov., a novel marine sponge-derived Actinobacteria species with anti-MRSA activity.</title>
        <authorList>
            <person name="Sandoval-Powers M."/>
            <person name="Kralova S."/>
            <person name="Nguyen G.-S."/>
            <person name="Fawwal D."/>
            <person name="Degnes K."/>
            <person name="Klinkenberg G."/>
            <person name="Sletta H."/>
            <person name="Wentzel A."/>
            <person name="Liles M.R."/>
        </authorList>
    </citation>
    <scope>NUCLEOTIDE SEQUENCE</scope>
    <source>
        <strain evidence="3">DSM 41794</strain>
    </source>
</reference>
<organism evidence="3 4">
    <name type="scientific">Streptomyces beijiangensis</name>
    <dbReference type="NCBI Taxonomy" id="163361"/>
    <lineage>
        <taxon>Bacteria</taxon>
        <taxon>Bacillati</taxon>
        <taxon>Actinomycetota</taxon>
        <taxon>Actinomycetes</taxon>
        <taxon>Kitasatosporales</taxon>
        <taxon>Streptomycetaceae</taxon>
        <taxon>Streptomyces</taxon>
    </lineage>
</organism>
<protein>
    <submittedName>
        <fullName evidence="3">Membrane lipoprotein lipid attachment site-containing protein</fullName>
    </submittedName>
</protein>
<proteinExistence type="predicted"/>
<dbReference type="AlphaFoldDB" id="A0A939F4N6"/>
<evidence type="ECO:0000256" key="2">
    <source>
        <dbReference type="SAM" id="SignalP"/>
    </source>
</evidence>
<dbReference type="RefSeq" id="WP_206961414.1">
    <property type="nucleotide sequence ID" value="NZ_BAAAJJ010000008.1"/>
</dbReference>
<evidence type="ECO:0000313" key="4">
    <source>
        <dbReference type="Proteomes" id="UP000664167"/>
    </source>
</evidence>
<accession>A0A939F4N6</accession>
<feature type="region of interest" description="Disordered" evidence="1">
    <location>
        <begin position="190"/>
        <end position="209"/>
    </location>
</feature>
<feature type="signal peptide" evidence="2">
    <location>
        <begin position="1"/>
        <end position="17"/>
    </location>
</feature>
<keyword evidence="3" id="KW-0449">Lipoprotein</keyword>
<feature type="chain" id="PRO_5039127042" evidence="2">
    <location>
        <begin position="18"/>
        <end position="209"/>
    </location>
</feature>
<evidence type="ECO:0000313" key="3">
    <source>
        <dbReference type="EMBL" id="MBO0512017.1"/>
    </source>
</evidence>
<name>A0A939F4N6_9ACTN</name>
<sequence length="209" mass="21214">MRKILLAATAVACLALAGCNDSSSGDDSGNKPPEKLPSATATSGGETPGTAPEGAALALGTPARTVGARTVGILEITPTTVVHTGKSGGVTSKYGTFVVVTMREKSLSANPAEEEKPAAGGWKWLAPDGQTTVAGNGNSAQVSLGAYNSHGEIQPGDTQPRATVFDLTLAQARGGSAVYTDGTKAPFRWEIPAKDSGPDVADVRRQLNP</sequence>
<comment type="caution">
    <text evidence="3">The sequence shown here is derived from an EMBL/GenBank/DDBJ whole genome shotgun (WGS) entry which is preliminary data.</text>
</comment>
<keyword evidence="4" id="KW-1185">Reference proteome</keyword>
<feature type="compositionally biased region" description="Basic and acidic residues" evidence="1">
    <location>
        <begin position="191"/>
        <end position="209"/>
    </location>
</feature>
<keyword evidence="2" id="KW-0732">Signal</keyword>
<dbReference type="Proteomes" id="UP000664167">
    <property type="component" value="Unassembled WGS sequence"/>
</dbReference>
<dbReference type="PROSITE" id="PS51257">
    <property type="entry name" value="PROKAR_LIPOPROTEIN"/>
    <property type="match status" value="1"/>
</dbReference>
<feature type="region of interest" description="Disordered" evidence="1">
    <location>
        <begin position="21"/>
        <end position="55"/>
    </location>
</feature>
<evidence type="ECO:0000256" key="1">
    <source>
        <dbReference type="SAM" id="MobiDB-lite"/>
    </source>
</evidence>